<dbReference type="InterPro" id="IPR002319">
    <property type="entry name" value="Phenylalanyl-tRNA_Synthase"/>
</dbReference>
<keyword evidence="6 13" id="KW-0479">Metal-binding</keyword>
<protein>
    <recommendedName>
        <fullName evidence="13">Phenylalanine--tRNA ligase alpha subunit</fullName>
        <ecNumber evidence="13">6.1.1.20</ecNumber>
    </recommendedName>
    <alternativeName>
        <fullName evidence="13">Phenylalanyl-tRNA synthetase alpha subunit</fullName>
        <shortName evidence="13">PheRS</shortName>
    </alternativeName>
</protein>
<keyword evidence="9 13" id="KW-0460">Magnesium</keyword>
<proteinExistence type="inferred from homology"/>
<evidence type="ECO:0000256" key="9">
    <source>
        <dbReference type="ARBA" id="ARBA00022842"/>
    </source>
</evidence>
<comment type="subunit">
    <text evidence="3 13">Tetramer of two alpha and two beta subunits.</text>
</comment>
<dbReference type="PANTHER" id="PTHR11538:SF41">
    <property type="entry name" value="PHENYLALANINE--TRNA LIGASE, MITOCHONDRIAL"/>
    <property type="match status" value="1"/>
</dbReference>
<dbReference type="InterPro" id="IPR010978">
    <property type="entry name" value="tRNA-bd_arm"/>
</dbReference>
<dbReference type="CDD" id="cd00496">
    <property type="entry name" value="PheRS_alpha_core"/>
    <property type="match status" value="1"/>
</dbReference>
<dbReference type="InterPro" id="IPR045864">
    <property type="entry name" value="aa-tRNA-synth_II/BPL/LPL"/>
</dbReference>
<dbReference type="InterPro" id="IPR022911">
    <property type="entry name" value="Phe_tRNA_ligase_alpha1_bac"/>
</dbReference>
<dbReference type="HAMAP" id="MF_00281">
    <property type="entry name" value="Phe_tRNA_synth_alpha1"/>
    <property type="match status" value="1"/>
</dbReference>
<comment type="cofactor">
    <cofactor evidence="13">
        <name>Mg(2+)</name>
        <dbReference type="ChEBI" id="CHEBI:18420"/>
    </cofactor>
    <text evidence="13">Binds 2 magnesium ions per tetramer.</text>
</comment>
<comment type="catalytic activity">
    <reaction evidence="12 13">
        <text>tRNA(Phe) + L-phenylalanine + ATP = L-phenylalanyl-tRNA(Phe) + AMP + diphosphate + H(+)</text>
        <dbReference type="Rhea" id="RHEA:19413"/>
        <dbReference type="Rhea" id="RHEA-COMP:9668"/>
        <dbReference type="Rhea" id="RHEA-COMP:9699"/>
        <dbReference type="ChEBI" id="CHEBI:15378"/>
        <dbReference type="ChEBI" id="CHEBI:30616"/>
        <dbReference type="ChEBI" id="CHEBI:33019"/>
        <dbReference type="ChEBI" id="CHEBI:58095"/>
        <dbReference type="ChEBI" id="CHEBI:78442"/>
        <dbReference type="ChEBI" id="CHEBI:78531"/>
        <dbReference type="ChEBI" id="CHEBI:456215"/>
        <dbReference type="EC" id="6.1.1.20"/>
    </reaction>
</comment>
<keyword evidence="10 13" id="KW-0648">Protein biosynthesis</keyword>
<dbReference type="Gene3D" id="3.30.930.10">
    <property type="entry name" value="Bira Bifunctional Protein, Domain 2"/>
    <property type="match status" value="1"/>
</dbReference>
<accession>A0ABT0PSD5</accession>
<dbReference type="PROSITE" id="PS50862">
    <property type="entry name" value="AA_TRNA_LIGASE_II"/>
    <property type="match status" value="1"/>
</dbReference>
<keyword evidence="16" id="KW-1185">Reference proteome</keyword>
<keyword evidence="11 13" id="KW-0030">Aminoacyl-tRNA synthetase</keyword>
<evidence type="ECO:0000256" key="2">
    <source>
        <dbReference type="ARBA" id="ARBA00010207"/>
    </source>
</evidence>
<feature type="binding site" evidence="13">
    <location>
        <position position="250"/>
    </location>
    <ligand>
        <name>Mg(2+)</name>
        <dbReference type="ChEBI" id="CHEBI:18420"/>
        <note>shared with beta subunit</note>
    </ligand>
</feature>
<keyword evidence="5 13" id="KW-0436">Ligase</keyword>
<comment type="similarity">
    <text evidence="2 13">Belongs to the class-II aminoacyl-tRNA synthetase family. Phe-tRNA synthetase alpha subunit type 1 subfamily.</text>
</comment>
<dbReference type="EC" id="6.1.1.20" evidence="13"/>
<dbReference type="SUPFAM" id="SSF46589">
    <property type="entry name" value="tRNA-binding arm"/>
    <property type="match status" value="1"/>
</dbReference>
<organism evidence="15 16">
    <name type="scientific">Flagellimonas spongiicola</name>
    <dbReference type="NCBI Taxonomy" id="2942208"/>
    <lineage>
        <taxon>Bacteria</taxon>
        <taxon>Pseudomonadati</taxon>
        <taxon>Bacteroidota</taxon>
        <taxon>Flavobacteriia</taxon>
        <taxon>Flavobacteriales</taxon>
        <taxon>Flavobacteriaceae</taxon>
        <taxon>Flagellimonas</taxon>
    </lineage>
</organism>
<evidence type="ECO:0000313" key="15">
    <source>
        <dbReference type="EMBL" id="MCL6274116.1"/>
    </source>
</evidence>
<dbReference type="RefSeq" id="WP_249657305.1">
    <property type="nucleotide sequence ID" value="NZ_JAMFMA010000002.1"/>
</dbReference>
<dbReference type="PANTHER" id="PTHR11538">
    <property type="entry name" value="PHENYLALANYL-TRNA SYNTHETASE"/>
    <property type="match status" value="1"/>
</dbReference>
<evidence type="ECO:0000256" key="6">
    <source>
        <dbReference type="ARBA" id="ARBA00022723"/>
    </source>
</evidence>
<keyword evidence="8 13" id="KW-0067">ATP-binding</keyword>
<dbReference type="EMBL" id="JAMFMA010000002">
    <property type="protein sequence ID" value="MCL6274116.1"/>
    <property type="molecule type" value="Genomic_DNA"/>
</dbReference>
<evidence type="ECO:0000256" key="7">
    <source>
        <dbReference type="ARBA" id="ARBA00022741"/>
    </source>
</evidence>
<evidence type="ECO:0000256" key="5">
    <source>
        <dbReference type="ARBA" id="ARBA00022598"/>
    </source>
</evidence>
<evidence type="ECO:0000256" key="11">
    <source>
        <dbReference type="ARBA" id="ARBA00023146"/>
    </source>
</evidence>
<feature type="domain" description="Aminoacyl-transfer RNA synthetases class-II family profile" evidence="14">
    <location>
        <begin position="108"/>
        <end position="325"/>
    </location>
</feature>
<dbReference type="InterPro" id="IPR006195">
    <property type="entry name" value="aa-tRNA-synth_II"/>
</dbReference>
<dbReference type="InterPro" id="IPR004188">
    <property type="entry name" value="Phe-tRNA_ligase_II_N"/>
</dbReference>
<evidence type="ECO:0000256" key="8">
    <source>
        <dbReference type="ARBA" id="ARBA00022840"/>
    </source>
</evidence>
<dbReference type="InterPro" id="IPR004529">
    <property type="entry name" value="Phe-tRNA-synth_IIc_asu"/>
</dbReference>
<keyword evidence="7 13" id="KW-0547">Nucleotide-binding</keyword>
<name>A0ABT0PSD5_9FLAO</name>
<evidence type="ECO:0000259" key="14">
    <source>
        <dbReference type="PROSITE" id="PS50862"/>
    </source>
</evidence>
<dbReference type="GO" id="GO:0004826">
    <property type="term" value="F:phenylalanine-tRNA ligase activity"/>
    <property type="evidence" value="ECO:0007669"/>
    <property type="project" value="UniProtKB-EC"/>
</dbReference>
<comment type="caution">
    <text evidence="15">The sequence shown here is derived from an EMBL/GenBank/DDBJ whole genome shotgun (WGS) entry which is preliminary data.</text>
</comment>
<comment type="subcellular location">
    <subcellularLocation>
        <location evidence="1 13">Cytoplasm</location>
    </subcellularLocation>
</comment>
<dbReference type="Pfam" id="PF01409">
    <property type="entry name" value="tRNA-synt_2d"/>
    <property type="match status" value="1"/>
</dbReference>
<evidence type="ECO:0000256" key="1">
    <source>
        <dbReference type="ARBA" id="ARBA00004496"/>
    </source>
</evidence>
<reference evidence="15 16" key="1">
    <citation type="submission" date="2022-05" db="EMBL/GenBank/DDBJ databases">
        <authorList>
            <person name="Park J.-S."/>
        </authorList>
    </citation>
    <scope>NUCLEOTIDE SEQUENCE [LARGE SCALE GENOMIC DNA]</scope>
    <source>
        <strain evidence="15 16">2012CJ35-5</strain>
    </source>
</reference>
<dbReference type="NCBIfam" id="TIGR00468">
    <property type="entry name" value="pheS"/>
    <property type="match status" value="1"/>
</dbReference>
<dbReference type="Pfam" id="PF02912">
    <property type="entry name" value="Phe_tRNA-synt_N"/>
    <property type="match status" value="1"/>
</dbReference>
<evidence type="ECO:0000313" key="16">
    <source>
        <dbReference type="Proteomes" id="UP001203607"/>
    </source>
</evidence>
<evidence type="ECO:0000256" key="4">
    <source>
        <dbReference type="ARBA" id="ARBA00022490"/>
    </source>
</evidence>
<evidence type="ECO:0000256" key="13">
    <source>
        <dbReference type="HAMAP-Rule" id="MF_00281"/>
    </source>
</evidence>
<dbReference type="SUPFAM" id="SSF55681">
    <property type="entry name" value="Class II aaRS and biotin synthetases"/>
    <property type="match status" value="1"/>
</dbReference>
<keyword evidence="4 13" id="KW-0963">Cytoplasm</keyword>
<sequence>MIDTIKEHLNEVANFTSTSKDEIEAFRIKYLGKKGLLNSFFAEFKNVPNDQKKEFGQVINQLKTDATDKVNALKAALENQAETTGKYGDLTRPGEPIELGARHPISIVKNQIIDIFSRIGFNVSEGPEIEDDWHNFTALNLPEYHPARDMQDTFFIQTDPDILLRTHTSSVQVRYMENNQPPIRTISPGRVYRNEAISARSHCFFHQVEGLYVDKNVSFADLKQTLQYFTSEMFGKSKIRLRPSYFPFTEPSAEVDVYWGLETETDYRMTKGTGWLEIMGCGMVDPNVLQNCNIDPEVYSGFAFGMGIDRIALLLHQISDIRLLSENDIRFLEQFKSSI</sequence>
<gene>
    <name evidence="13 15" type="primary">pheS</name>
    <name evidence="15" type="ORF">M3P19_08845</name>
</gene>
<evidence type="ECO:0000256" key="3">
    <source>
        <dbReference type="ARBA" id="ARBA00011209"/>
    </source>
</evidence>
<evidence type="ECO:0000256" key="10">
    <source>
        <dbReference type="ARBA" id="ARBA00022917"/>
    </source>
</evidence>
<evidence type="ECO:0000256" key="12">
    <source>
        <dbReference type="ARBA" id="ARBA00049255"/>
    </source>
</evidence>
<dbReference type="Proteomes" id="UP001203607">
    <property type="component" value="Unassembled WGS sequence"/>
</dbReference>